<dbReference type="OrthoDB" id="2817390at2"/>
<evidence type="ECO:0000259" key="1">
    <source>
        <dbReference type="Pfam" id="PF24706"/>
    </source>
</evidence>
<sequence length="340" mass="37747">MRQHPSSRITPAGPVAMDPVPCTTPTIGAIMTFDPHHVMARLAVQRTIFHSEADFQHALAWQIQCEHPDARVRLHTRPTREIRLDLLVHLDGVRIAIELKHLAAAFSGVVAGENFELLNQAAQDIARHDVIKDVVRLERLVADGLADVGWSVTLSNDHTFWRPARKVDPIDAAFRLHEGRQLSGTLGWAANAGKGTTVKRDVPHVLAGHYQCNWRDYSTVIDSSGRPRDFRYLCFAVAGVPRVPGSRLAETPVVAPAPRLTAVTARDEILEAARTLANRSADKTFSVHEIVDQLRRQGSRYAENTVRTHVVSRMCVNAPDHHATVFADLERVGAGRYRLV</sequence>
<gene>
    <name evidence="2" type="ORF">FKR81_31785</name>
</gene>
<dbReference type="AlphaFoldDB" id="A0A563EKZ5"/>
<dbReference type="Pfam" id="PF24706">
    <property type="entry name" value="DUF7669"/>
    <property type="match status" value="1"/>
</dbReference>
<evidence type="ECO:0000313" key="2">
    <source>
        <dbReference type="EMBL" id="TWP47546.1"/>
    </source>
</evidence>
<evidence type="ECO:0000313" key="3">
    <source>
        <dbReference type="Proteomes" id="UP000316639"/>
    </source>
</evidence>
<reference evidence="2 3" key="1">
    <citation type="submission" date="2019-07" db="EMBL/GenBank/DDBJ databases">
        <title>Lentzea xizangensis sp. nov., isolated from Qinghai-Tibetan Plateau Soils.</title>
        <authorList>
            <person name="Huang J."/>
        </authorList>
    </citation>
    <scope>NUCLEOTIDE SEQUENCE [LARGE SCALE GENOMIC DNA]</scope>
    <source>
        <strain evidence="2 3">FXJ1.1311</strain>
    </source>
</reference>
<organism evidence="2 3">
    <name type="scientific">Lentzea tibetensis</name>
    <dbReference type="NCBI Taxonomy" id="2591470"/>
    <lineage>
        <taxon>Bacteria</taxon>
        <taxon>Bacillati</taxon>
        <taxon>Actinomycetota</taxon>
        <taxon>Actinomycetes</taxon>
        <taxon>Pseudonocardiales</taxon>
        <taxon>Pseudonocardiaceae</taxon>
        <taxon>Lentzea</taxon>
    </lineage>
</organism>
<dbReference type="EMBL" id="VOBR01000025">
    <property type="protein sequence ID" value="TWP47546.1"/>
    <property type="molecule type" value="Genomic_DNA"/>
</dbReference>
<dbReference type="InterPro" id="IPR056086">
    <property type="entry name" value="DUF7669"/>
</dbReference>
<protein>
    <recommendedName>
        <fullName evidence="1">DUF7669 domain-containing protein</fullName>
    </recommendedName>
</protein>
<feature type="domain" description="DUF7669" evidence="1">
    <location>
        <begin position="269"/>
        <end position="339"/>
    </location>
</feature>
<proteinExistence type="predicted"/>
<comment type="caution">
    <text evidence="2">The sequence shown here is derived from an EMBL/GenBank/DDBJ whole genome shotgun (WGS) entry which is preliminary data.</text>
</comment>
<accession>A0A563EKZ5</accession>
<dbReference type="RefSeq" id="WP_146357617.1">
    <property type="nucleotide sequence ID" value="NZ_VOBR01000025.1"/>
</dbReference>
<keyword evidence="3" id="KW-1185">Reference proteome</keyword>
<dbReference type="Proteomes" id="UP000316639">
    <property type="component" value="Unassembled WGS sequence"/>
</dbReference>
<name>A0A563EKZ5_9PSEU</name>